<accession>A0A6M3XG61</accession>
<name>A0A6M3XG61_9ZZZZ</name>
<protein>
    <submittedName>
        <fullName evidence="5">Putative methyltransferase</fullName>
    </submittedName>
</protein>
<dbReference type="InterPro" id="IPR002052">
    <property type="entry name" value="DNA_methylase_N6_adenine_CS"/>
</dbReference>
<dbReference type="PANTHER" id="PTHR13370">
    <property type="entry name" value="RNA METHYLASE-RELATED"/>
    <property type="match status" value="1"/>
</dbReference>
<keyword evidence="3 5" id="KW-0808">Transferase</keyword>
<gene>
    <name evidence="5" type="ORF">TM448B00810_0004</name>
</gene>
<dbReference type="EMBL" id="MT144662">
    <property type="protein sequence ID" value="QJH96771.1"/>
    <property type="molecule type" value="Genomic_DNA"/>
</dbReference>
<dbReference type="PANTHER" id="PTHR13370:SF24">
    <property type="entry name" value="TYPE III RESTRICTION-MODIFICATION ENZYME STYLTI MOD SUBUNIT"/>
    <property type="match status" value="1"/>
</dbReference>
<dbReference type="GO" id="GO:0005737">
    <property type="term" value="C:cytoplasm"/>
    <property type="evidence" value="ECO:0007669"/>
    <property type="project" value="TreeGrafter"/>
</dbReference>
<dbReference type="Gene3D" id="3.40.50.150">
    <property type="entry name" value="Vaccinia Virus protein VP39"/>
    <property type="match status" value="1"/>
</dbReference>
<dbReference type="GO" id="GO:0032259">
    <property type="term" value="P:methylation"/>
    <property type="evidence" value="ECO:0007669"/>
    <property type="project" value="UniProtKB-KW"/>
</dbReference>
<evidence type="ECO:0000256" key="1">
    <source>
        <dbReference type="ARBA" id="ARBA00006594"/>
    </source>
</evidence>
<dbReference type="InterPro" id="IPR029063">
    <property type="entry name" value="SAM-dependent_MTases_sf"/>
</dbReference>
<evidence type="ECO:0000259" key="4">
    <source>
        <dbReference type="Pfam" id="PF01555"/>
    </source>
</evidence>
<dbReference type="AlphaFoldDB" id="A0A6M3XG61"/>
<organism evidence="5">
    <name type="scientific">viral metagenome</name>
    <dbReference type="NCBI Taxonomy" id="1070528"/>
    <lineage>
        <taxon>unclassified sequences</taxon>
        <taxon>metagenomes</taxon>
        <taxon>organismal metagenomes</taxon>
    </lineage>
</organism>
<comment type="similarity">
    <text evidence="1">Belongs to the N(4)/N(6)-methyltransferase family.</text>
</comment>
<feature type="domain" description="DNA methylase N-4/N-6" evidence="4">
    <location>
        <begin position="22"/>
        <end position="365"/>
    </location>
</feature>
<dbReference type="GO" id="GO:0003677">
    <property type="term" value="F:DNA binding"/>
    <property type="evidence" value="ECO:0007669"/>
    <property type="project" value="InterPro"/>
</dbReference>
<reference evidence="5" key="1">
    <citation type="submission" date="2020-03" db="EMBL/GenBank/DDBJ databases">
        <title>The deep terrestrial virosphere.</title>
        <authorList>
            <person name="Holmfeldt K."/>
            <person name="Nilsson E."/>
            <person name="Simone D."/>
            <person name="Lopez-Fernandez M."/>
            <person name="Wu X."/>
            <person name="de Brujin I."/>
            <person name="Lundin D."/>
            <person name="Andersson A."/>
            <person name="Bertilsson S."/>
            <person name="Dopson M."/>
        </authorList>
    </citation>
    <scope>NUCLEOTIDE SEQUENCE</scope>
    <source>
        <strain evidence="5">TM448B00810</strain>
    </source>
</reference>
<keyword evidence="2 5" id="KW-0489">Methyltransferase</keyword>
<evidence type="ECO:0000256" key="3">
    <source>
        <dbReference type="ARBA" id="ARBA00022679"/>
    </source>
</evidence>
<dbReference type="InterPro" id="IPR001091">
    <property type="entry name" value="RM_Methyltransferase"/>
</dbReference>
<dbReference type="GO" id="GO:0008170">
    <property type="term" value="F:N-methyltransferase activity"/>
    <property type="evidence" value="ECO:0007669"/>
    <property type="project" value="InterPro"/>
</dbReference>
<dbReference type="PRINTS" id="PR00508">
    <property type="entry name" value="S21N4MTFRASE"/>
</dbReference>
<dbReference type="InterPro" id="IPR002941">
    <property type="entry name" value="DNA_methylase_N4/N6"/>
</dbReference>
<evidence type="ECO:0000313" key="5">
    <source>
        <dbReference type="EMBL" id="QJH96771.1"/>
    </source>
</evidence>
<dbReference type="SUPFAM" id="SSF53335">
    <property type="entry name" value="S-adenosyl-L-methionine-dependent methyltransferases"/>
    <property type="match status" value="1"/>
</dbReference>
<sequence length="464" mass="51524">MNTLYYGDNLDVLRRHIDSESVDLIYLDPPFNSNATYNVLFSEQDGSRAAAQIKAFGDTWQWDQSASQAYQEVVEAGEGPARAMLAFRQFLGDSNMLAYLSMMAPRLMELRRVLKDTGSIYLHCAPTASHYLKMLMDAVFGPENFRNEIVWKRTFSHGSAKRFGPVHDIILFFARSEDAKWTGAKIEHDPDYLQEHFRQIEEGTGRVFQPISLTGAGKTRGESGRPWRDVDPGKVGRHWAIPTAVLTIIGAVEGTTQQKLDALDGAGRIYWPKKIKGTPRLKWYADELVGAPPQDVWTGISPVSAQAAERLGYPTQKPEALLQRIIQASSNEGDLVLDPFCGCGTTIAVAERLKRRWIGIDITHLAVGLIKHRLHDAFEIRAGEHYQVIGEPTDLSGAQQLAADAPPLPSIVPSRRPAFLPTMPSKANCFRPNRSFRAAHADDSCGLSIRSVGKARFQTVQPGK</sequence>
<evidence type="ECO:0000256" key="2">
    <source>
        <dbReference type="ARBA" id="ARBA00022603"/>
    </source>
</evidence>
<proteinExistence type="inferred from homology"/>
<dbReference type="PROSITE" id="PS00092">
    <property type="entry name" value="N6_MTASE"/>
    <property type="match status" value="1"/>
</dbReference>
<dbReference type="Pfam" id="PF01555">
    <property type="entry name" value="N6_N4_Mtase"/>
    <property type="match status" value="1"/>
</dbReference>